<gene>
    <name evidence="1" type="ORF">AB5J52_35485</name>
</gene>
<reference evidence="1" key="1">
    <citation type="submission" date="2024-07" db="EMBL/GenBank/DDBJ databases">
        <authorList>
            <person name="Yu S.T."/>
        </authorList>
    </citation>
    <scope>NUCLEOTIDE SEQUENCE</scope>
    <source>
        <strain evidence="1">R39</strain>
    </source>
</reference>
<evidence type="ECO:0008006" key="2">
    <source>
        <dbReference type="Google" id="ProtNLM"/>
    </source>
</evidence>
<organism evidence="1">
    <name type="scientific">Streptomyces sp. R39</name>
    <dbReference type="NCBI Taxonomy" id="3238631"/>
    <lineage>
        <taxon>Bacteria</taxon>
        <taxon>Bacillati</taxon>
        <taxon>Actinomycetota</taxon>
        <taxon>Actinomycetes</taxon>
        <taxon>Kitasatosporales</taxon>
        <taxon>Streptomycetaceae</taxon>
        <taxon>Streptomyces</taxon>
    </lineage>
</organism>
<sequence length="32" mass="3213">MAARLGGRITVAGHGPEGGACFTVRLPPADAY</sequence>
<evidence type="ECO:0000313" key="1">
    <source>
        <dbReference type="EMBL" id="XDQ49730.1"/>
    </source>
</evidence>
<protein>
    <recommendedName>
        <fullName evidence="2">Sensor histidine kinase</fullName>
    </recommendedName>
</protein>
<proteinExistence type="predicted"/>
<dbReference type="EMBL" id="CP163441">
    <property type="protein sequence ID" value="XDQ49730.1"/>
    <property type="molecule type" value="Genomic_DNA"/>
</dbReference>
<accession>A0AB39R7L8</accession>
<name>A0AB39R7L8_9ACTN</name>
<dbReference type="RefSeq" id="WP_369228286.1">
    <property type="nucleotide sequence ID" value="NZ_CP163441.1"/>
</dbReference>
<dbReference type="AlphaFoldDB" id="A0AB39R7L8"/>